<dbReference type="InterPro" id="IPR051708">
    <property type="entry name" value="Plant_Aspart_Prot_A1"/>
</dbReference>
<dbReference type="Pfam" id="PF14541">
    <property type="entry name" value="TAXi_C"/>
    <property type="match status" value="1"/>
</dbReference>
<dbReference type="PROSITE" id="PS51767">
    <property type="entry name" value="PEPTIDASE_A1"/>
    <property type="match status" value="1"/>
</dbReference>
<evidence type="ECO:0000256" key="6">
    <source>
        <dbReference type="SAM" id="MobiDB-lite"/>
    </source>
</evidence>
<dbReference type="CDD" id="cd05476">
    <property type="entry name" value="pepsin_A_like_plant"/>
    <property type="match status" value="1"/>
</dbReference>
<keyword evidence="5" id="KW-0325">Glycoprotein</keyword>
<evidence type="ECO:0000256" key="3">
    <source>
        <dbReference type="ARBA" id="ARBA00022750"/>
    </source>
</evidence>
<evidence type="ECO:0000259" key="8">
    <source>
        <dbReference type="PROSITE" id="PS51767"/>
    </source>
</evidence>
<dbReference type="Proteomes" id="UP000834106">
    <property type="component" value="Chromosome 15"/>
</dbReference>
<dbReference type="SUPFAM" id="SSF50630">
    <property type="entry name" value="Acid proteases"/>
    <property type="match status" value="1"/>
</dbReference>
<dbReference type="PANTHER" id="PTHR47967">
    <property type="entry name" value="OS07G0603500 PROTEIN-RELATED"/>
    <property type="match status" value="1"/>
</dbReference>
<keyword evidence="3" id="KW-0064">Aspartyl protease</keyword>
<evidence type="ECO:0000313" key="9">
    <source>
        <dbReference type="EMBL" id="CAI9777670.1"/>
    </source>
</evidence>
<dbReference type="Pfam" id="PF14543">
    <property type="entry name" value="TAXi_N"/>
    <property type="match status" value="1"/>
</dbReference>
<dbReference type="GO" id="GO:0004190">
    <property type="term" value="F:aspartic-type endopeptidase activity"/>
    <property type="evidence" value="ECO:0007669"/>
    <property type="project" value="UniProtKB-KW"/>
</dbReference>
<dbReference type="PROSITE" id="PS00141">
    <property type="entry name" value="ASP_PROTEASE"/>
    <property type="match status" value="1"/>
</dbReference>
<dbReference type="InterPro" id="IPR034161">
    <property type="entry name" value="Pepsin-like_plant"/>
</dbReference>
<gene>
    <name evidence="9" type="ORF">FPE_LOCUS25100</name>
</gene>
<comment type="similarity">
    <text evidence="1">Belongs to the peptidase A1 family.</text>
</comment>
<evidence type="ECO:0000256" key="2">
    <source>
        <dbReference type="ARBA" id="ARBA00022670"/>
    </source>
</evidence>
<dbReference type="InterPro" id="IPR032861">
    <property type="entry name" value="TAXi_N"/>
</dbReference>
<evidence type="ECO:0000256" key="4">
    <source>
        <dbReference type="ARBA" id="ARBA00022801"/>
    </source>
</evidence>
<evidence type="ECO:0000256" key="1">
    <source>
        <dbReference type="ARBA" id="ARBA00007447"/>
    </source>
</evidence>
<protein>
    <recommendedName>
        <fullName evidence="8">Peptidase A1 domain-containing protein</fullName>
    </recommendedName>
</protein>
<feature type="region of interest" description="Disordered" evidence="6">
    <location>
        <begin position="56"/>
        <end position="87"/>
    </location>
</feature>
<dbReference type="InterPro" id="IPR032799">
    <property type="entry name" value="TAXi_C"/>
</dbReference>
<dbReference type="EMBL" id="OU503050">
    <property type="protein sequence ID" value="CAI9777670.1"/>
    <property type="molecule type" value="Genomic_DNA"/>
</dbReference>
<organism evidence="9 10">
    <name type="scientific">Fraxinus pennsylvanica</name>
    <dbReference type="NCBI Taxonomy" id="56036"/>
    <lineage>
        <taxon>Eukaryota</taxon>
        <taxon>Viridiplantae</taxon>
        <taxon>Streptophyta</taxon>
        <taxon>Embryophyta</taxon>
        <taxon>Tracheophyta</taxon>
        <taxon>Spermatophyta</taxon>
        <taxon>Magnoliopsida</taxon>
        <taxon>eudicotyledons</taxon>
        <taxon>Gunneridae</taxon>
        <taxon>Pentapetalae</taxon>
        <taxon>asterids</taxon>
        <taxon>lamiids</taxon>
        <taxon>Lamiales</taxon>
        <taxon>Oleaceae</taxon>
        <taxon>Oleeae</taxon>
        <taxon>Fraxinus</taxon>
    </lineage>
</organism>
<dbReference type="InterPro" id="IPR021109">
    <property type="entry name" value="Peptidase_aspartic_dom_sf"/>
</dbReference>
<feature type="signal peptide" evidence="7">
    <location>
        <begin position="1"/>
        <end position="23"/>
    </location>
</feature>
<dbReference type="GO" id="GO:0006508">
    <property type="term" value="P:proteolysis"/>
    <property type="evidence" value="ECO:0007669"/>
    <property type="project" value="UniProtKB-KW"/>
</dbReference>
<dbReference type="GO" id="GO:0005576">
    <property type="term" value="C:extracellular region"/>
    <property type="evidence" value="ECO:0007669"/>
    <property type="project" value="TreeGrafter"/>
</dbReference>
<proteinExistence type="inferred from homology"/>
<dbReference type="InterPro" id="IPR033121">
    <property type="entry name" value="PEPTIDASE_A1"/>
</dbReference>
<accession>A0AAD2E7Q8</accession>
<dbReference type="PANTHER" id="PTHR47967:SF31">
    <property type="entry name" value="ASPARTYL PROTEASE FAMILY PROTEIN"/>
    <property type="match status" value="1"/>
</dbReference>
<name>A0AAD2E7Q8_9LAMI</name>
<evidence type="ECO:0000256" key="7">
    <source>
        <dbReference type="SAM" id="SignalP"/>
    </source>
</evidence>
<evidence type="ECO:0000256" key="5">
    <source>
        <dbReference type="ARBA" id="ARBA00023180"/>
    </source>
</evidence>
<feature type="domain" description="Peptidase A1" evidence="8">
    <location>
        <begin position="103"/>
        <end position="452"/>
    </location>
</feature>
<dbReference type="InterPro" id="IPR001969">
    <property type="entry name" value="Aspartic_peptidase_AS"/>
</dbReference>
<keyword evidence="10" id="KW-1185">Reference proteome</keyword>
<keyword evidence="2" id="KW-0645">Protease</keyword>
<keyword evidence="4" id="KW-0378">Hydrolase</keyword>
<dbReference type="AlphaFoldDB" id="A0AAD2E7Q8"/>
<sequence>MAFYNSLFLLCLVFLSFFDLGCTEIETRNATLKNTTGENYSVSLSFSLSSVPLSHNTSPSRGEIQSSSLVSSPKGHGHQRSKGAVPSSPLIKYKSSFRYSMALIVSLPIGTPPQTLPMVLDTGSQLSWIQCQRKLPRKPPTVSFDPSLSSSFSNLPCNSPLCMPRNPDFTLPTSCVKNLCHYSYFYADGTLAEGNLVTDKFKLSPSQITPPLVVGCATSSSEAQGILGMNLGRLSFPSQAKISKFSYCVPLRQGTPRITPTGTFYLGQNPNSHSFKYVNLLSFPQIQSMPNFDPLAYTLPMTGIMIGGKKLNIPVSVFRPDSGGSGQTMIDSGTQYTFLVDEAYSKVREEVVRVTGRRLKRGYMHGGSLDMCFDGNPIEIGRLIGDMVFQFENGIDILINKERVLDDVGGGVHCIAIGRSSLLGTSSNIFGNYHQQNRWVEFDLVGRKVGFGAADCSKLV</sequence>
<feature type="chain" id="PRO_5042036943" description="Peptidase A1 domain-containing protein" evidence="7">
    <location>
        <begin position="24"/>
        <end position="460"/>
    </location>
</feature>
<feature type="compositionally biased region" description="Polar residues" evidence="6">
    <location>
        <begin position="56"/>
        <end position="71"/>
    </location>
</feature>
<keyword evidence="7" id="KW-0732">Signal</keyword>
<evidence type="ECO:0000313" key="10">
    <source>
        <dbReference type="Proteomes" id="UP000834106"/>
    </source>
</evidence>
<dbReference type="Gene3D" id="2.40.70.10">
    <property type="entry name" value="Acid Proteases"/>
    <property type="match status" value="2"/>
</dbReference>
<reference evidence="9" key="1">
    <citation type="submission" date="2023-05" db="EMBL/GenBank/DDBJ databases">
        <authorList>
            <person name="Huff M."/>
        </authorList>
    </citation>
    <scope>NUCLEOTIDE SEQUENCE</scope>
</reference>